<dbReference type="PANTHER" id="PTHR45947">
    <property type="entry name" value="SULFOQUINOVOSYL TRANSFERASE SQD2"/>
    <property type="match status" value="1"/>
</dbReference>
<dbReference type="EMBL" id="AP013066">
    <property type="protein sequence ID" value="BAN35174.1"/>
    <property type="molecule type" value="Genomic_DNA"/>
</dbReference>
<evidence type="ECO:0000259" key="1">
    <source>
        <dbReference type="Pfam" id="PF00534"/>
    </source>
</evidence>
<proteinExistence type="predicted"/>
<feature type="domain" description="Glycosyltransferase subfamily 4-like N-terminal" evidence="2">
    <location>
        <begin position="8"/>
        <end position="105"/>
    </location>
</feature>
<dbReference type="InterPro" id="IPR001296">
    <property type="entry name" value="Glyco_trans_1"/>
</dbReference>
<dbReference type="Pfam" id="PF13579">
    <property type="entry name" value="Glyco_trans_4_4"/>
    <property type="match status" value="1"/>
</dbReference>
<dbReference type="NCBIfam" id="NF007640">
    <property type="entry name" value="PRK10307.1"/>
    <property type="match status" value="1"/>
</dbReference>
<dbReference type="InterPro" id="IPR050194">
    <property type="entry name" value="Glycosyltransferase_grp1"/>
</dbReference>
<keyword evidence="4" id="KW-1185">Reference proteome</keyword>
<protein>
    <submittedName>
        <fullName evidence="3">Glycosyl transferase group 1</fullName>
    </submittedName>
</protein>
<dbReference type="SUPFAM" id="SSF53756">
    <property type="entry name" value="UDP-Glycosyltransferase/glycogen phosphorylase"/>
    <property type="match status" value="1"/>
</dbReference>
<dbReference type="KEGG" id="sdr:SCD_n01347"/>
<dbReference type="Pfam" id="PF00534">
    <property type="entry name" value="Glycos_transf_1"/>
    <property type="match status" value="1"/>
</dbReference>
<dbReference type="HOGENOM" id="CLU_009583_11_5_4"/>
<dbReference type="Proteomes" id="UP000015559">
    <property type="component" value="Chromosome"/>
</dbReference>
<feature type="domain" description="Glycosyl transferase family 1" evidence="1">
    <location>
        <begin position="120"/>
        <end position="285"/>
    </location>
</feature>
<sequence length="304" mass="33976">MIWHGLIWRPNIVFTIEPPLFCAPAAWMAARLAGAKAWLHVQDFEVDAAFELGILRSRKLRSAVLAVEKWLLRRFDRVSSISIRMVERLAGKGVDSSRRVLFQNWVDTSAIYPLDNVEGFRRELGIPEDVQILLYSGNMGEKQGLEILIEAAKMLSERRDMLFILCGEGASRQRLMEMSEGLGNVKFFPLQPMDRLNELLNLADIHLLPQRGDAEDLVMPSKLTAILASGRPVIATVREGTQIANVVKDCGIVVNPGDVSGLRDAIVTLAGDSGRRSSLGKDGREYAVRNWKKDNVLRQAFPVK</sequence>
<dbReference type="Gene3D" id="3.40.50.2000">
    <property type="entry name" value="Glycogen Phosphorylase B"/>
    <property type="match status" value="2"/>
</dbReference>
<dbReference type="AlphaFoldDB" id="S6AKQ7"/>
<dbReference type="InterPro" id="IPR028098">
    <property type="entry name" value="Glyco_trans_4-like_N"/>
</dbReference>
<dbReference type="PANTHER" id="PTHR45947:SF3">
    <property type="entry name" value="SULFOQUINOVOSYL TRANSFERASE SQD2"/>
    <property type="match status" value="1"/>
</dbReference>
<reference evidence="3 4" key="1">
    <citation type="journal article" date="2012" name="Appl. Environ. Microbiol.">
        <title>Draft genome sequence of a psychrotolerant sulfur-oxidizing bacterium, Sulfuricella denitrificans skB26, and proteomic insights into cold adaptation.</title>
        <authorList>
            <person name="Watanabe T."/>
            <person name="Kojima H."/>
            <person name="Fukui M."/>
        </authorList>
    </citation>
    <scope>NUCLEOTIDE SEQUENCE [LARGE SCALE GENOMIC DNA]</scope>
    <source>
        <strain evidence="4">skB26</strain>
    </source>
</reference>
<evidence type="ECO:0000313" key="3">
    <source>
        <dbReference type="EMBL" id="BAN35174.1"/>
    </source>
</evidence>
<dbReference type="GO" id="GO:0016758">
    <property type="term" value="F:hexosyltransferase activity"/>
    <property type="evidence" value="ECO:0007669"/>
    <property type="project" value="TreeGrafter"/>
</dbReference>
<evidence type="ECO:0000259" key="2">
    <source>
        <dbReference type="Pfam" id="PF13579"/>
    </source>
</evidence>
<dbReference type="STRING" id="1163617.SCD_n01347"/>
<dbReference type="CDD" id="cd03794">
    <property type="entry name" value="GT4_WbuB-like"/>
    <property type="match status" value="1"/>
</dbReference>
<organism evidence="3 4">
    <name type="scientific">Sulfuricella denitrificans (strain DSM 22764 / NBRC 105220 / skB26)</name>
    <dbReference type="NCBI Taxonomy" id="1163617"/>
    <lineage>
        <taxon>Bacteria</taxon>
        <taxon>Pseudomonadati</taxon>
        <taxon>Pseudomonadota</taxon>
        <taxon>Betaproteobacteria</taxon>
        <taxon>Nitrosomonadales</taxon>
        <taxon>Sulfuricellaceae</taxon>
        <taxon>Sulfuricella</taxon>
    </lineage>
</organism>
<dbReference type="eggNOG" id="COG0438">
    <property type="taxonomic scope" value="Bacteria"/>
</dbReference>
<keyword evidence="3" id="KW-0808">Transferase</keyword>
<name>S6AKQ7_SULDS</name>
<evidence type="ECO:0000313" key="4">
    <source>
        <dbReference type="Proteomes" id="UP000015559"/>
    </source>
</evidence>
<accession>S6AKQ7</accession>
<gene>
    <name evidence="3" type="ORF">SCD_n01347</name>
</gene>